<dbReference type="SUPFAM" id="SSF51206">
    <property type="entry name" value="cAMP-binding domain-like"/>
    <property type="match status" value="1"/>
</dbReference>
<dbReference type="InterPro" id="IPR014710">
    <property type="entry name" value="RmlC-like_jellyroll"/>
</dbReference>
<feature type="domain" description="Cyclic nucleotide-binding" evidence="1">
    <location>
        <begin position="36"/>
        <end position="119"/>
    </location>
</feature>
<dbReference type="RefSeq" id="WP_138474326.1">
    <property type="nucleotide sequence ID" value="NZ_VBTH01000008.1"/>
</dbReference>
<protein>
    <submittedName>
        <fullName evidence="2">Crp/Fnr family transcriptional regulator</fullName>
    </submittedName>
</protein>
<evidence type="ECO:0000313" key="2">
    <source>
        <dbReference type="EMBL" id="TLQ04283.1"/>
    </source>
</evidence>
<proteinExistence type="predicted"/>
<dbReference type="EMBL" id="VBTH01000008">
    <property type="protein sequence ID" value="TLQ04283.1"/>
    <property type="molecule type" value="Genomic_DNA"/>
</dbReference>
<comment type="caution">
    <text evidence="2">The sequence shown here is derived from an EMBL/GenBank/DDBJ whole genome shotgun (WGS) entry which is preliminary data.</text>
</comment>
<dbReference type="OrthoDB" id="9798104at2"/>
<evidence type="ECO:0000313" key="3">
    <source>
        <dbReference type="Proteomes" id="UP000305541"/>
    </source>
</evidence>
<dbReference type="InterPro" id="IPR000595">
    <property type="entry name" value="cNMP-bd_dom"/>
</dbReference>
<evidence type="ECO:0000259" key="1">
    <source>
        <dbReference type="Pfam" id="PF00027"/>
    </source>
</evidence>
<dbReference type="AlphaFoldDB" id="A0A5R9BVJ0"/>
<dbReference type="Pfam" id="PF00027">
    <property type="entry name" value="cNMP_binding"/>
    <property type="match status" value="1"/>
</dbReference>
<accession>A0A5R9BVJ0</accession>
<dbReference type="Gene3D" id="2.60.120.10">
    <property type="entry name" value="Jelly Rolls"/>
    <property type="match status" value="1"/>
</dbReference>
<name>A0A5R9BVJ0_9LACO</name>
<dbReference type="Proteomes" id="UP000305541">
    <property type="component" value="Unassembled WGS sequence"/>
</dbReference>
<reference evidence="2 3" key="1">
    <citation type="submission" date="2019-05" db="EMBL/GenBank/DDBJ databases">
        <title>The metagenome of a microbial culture collection derived from dairy environment covers the genomic content of the human microbiome.</title>
        <authorList>
            <person name="Roder T."/>
            <person name="Wuthrich D."/>
            <person name="Sattari Z."/>
            <person name="Von Ah U."/>
            <person name="Bar C."/>
            <person name="Ronchi F."/>
            <person name="Macpherson A.J."/>
            <person name="Ganal-Vonarburg S.C."/>
            <person name="Bruggmann R."/>
            <person name="Vergeres G."/>
        </authorList>
    </citation>
    <scope>NUCLEOTIDE SEQUENCE [LARGE SCALE GENOMIC DNA]</scope>
    <source>
        <strain evidence="2 3">FAM 18815</strain>
    </source>
</reference>
<gene>
    <name evidence="2" type="ORF">FEZ51_05640</name>
</gene>
<dbReference type="CDD" id="cd00038">
    <property type="entry name" value="CAP_ED"/>
    <property type="match status" value="1"/>
</dbReference>
<sequence length="196" mass="22638">MNIEEKEEFLLNAFTRYQKPTSAVSIHKIAVIADQVHFPKGSIVLGVNQPQAFVYLVTNGLARSYVIDVEGNNVVRNFMLEGDFLIGESLFTDTSTESFDAIEDMDCLRFKAEELRKIILVDEYLKSAYITILESTLRYKIQREYEFQNLDALARYETFQERFGSAEKRIPQNQIASYIGITKESLSRLKRKLSNR</sequence>
<dbReference type="InterPro" id="IPR018490">
    <property type="entry name" value="cNMP-bd_dom_sf"/>
</dbReference>
<organism evidence="2 3">
    <name type="scientific">Pediococcus stilesii</name>
    <dbReference type="NCBI Taxonomy" id="331679"/>
    <lineage>
        <taxon>Bacteria</taxon>
        <taxon>Bacillati</taxon>
        <taxon>Bacillota</taxon>
        <taxon>Bacilli</taxon>
        <taxon>Lactobacillales</taxon>
        <taxon>Lactobacillaceae</taxon>
        <taxon>Pediococcus</taxon>
    </lineage>
</organism>